<dbReference type="PROSITE" id="PS50800">
    <property type="entry name" value="SAP"/>
    <property type="match status" value="1"/>
</dbReference>
<dbReference type="PANTHER" id="PTHR46551">
    <property type="entry name" value="SAP DOMAIN-CONTAINING RIBONUCLEOPROTEIN"/>
    <property type="match status" value="1"/>
</dbReference>
<dbReference type="Pfam" id="PF18592">
    <property type="entry name" value="Tho1_MOS11_C"/>
    <property type="match status" value="1"/>
</dbReference>
<evidence type="ECO:0000256" key="1">
    <source>
        <dbReference type="ARBA" id="ARBA00022553"/>
    </source>
</evidence>
<feature type="compositionally biased region" description="Basic and acidic residues" evidence="3">
    <location>
        <begin position="129"/>
        <end position="138"/>
    </location>
</feature>
<feature type="compositionally biased region" description="Acidic residues" evidence="3">
    <location>
        <begin position="59"/>
        <end position="78"/>
    </location>
</feature>
<dbReference type="InterPro" id="IPR003034">
    <property type="entry name" value="SAP_dom"/>
</dbReference>
<reference evidence="5" key="1">
    <citation type="journal article" date="2023" name="G3 (Bethesda)">
        <title>Whole genome assembly and annotation of the endangered Caribbean coral Acropora cervicornis.</title>
        <authorList>
            <person name="Selwyn J.D."/>
            <person name="Vollmer S.V."/>
        </authorList>
    </citation>
    <scope>NUCLEOTIDE SEQUENCE</scope>
    <source>
        <strain evidence="5">K2</strain>
    </source>
</reference>
<dbReference type="PANTHER" id="PTHR46551:SF1">
    <property type="entry name" value="SAP DOMAIN-CONTAINING RIBONUCLEOPROTEIN"/>
    <property type="match status" value="1"/>
</dbReference>
<dbReference type="SUPFAM" id="SSF68906">
    <property type="entry name" value="SAP domain"/>
    <property type="match status" value="1"/>
</dbReference>
<feature type="region of interest" description="Disordered" evidence="3">
    <location>
        <begin position="59"/>
        <end position="184"/>
    </location>
</feature>
<dbReference type="InterPro" id="IPR036361">
    <property type="entry name" value="SAP_dom_sf"/>
</dbReference>
<evidence type="ECO:0000313" key="6">
    <source>
        <dbReference type="Proteomes" id="UP001249851"/>
    </source>
</evidence>
<dbReference type="Gene3D" id="1.10.720.30">
    <property type="entry name" value="SAP domain"/>
    <property type="match status" value="1"/>
</dbReference>
<evidence type="ECO:0000313" key="5">
    <source>
        <dbReference type="EMBL" id="KAK2570366.1"/>
    </source>
</evidence>
<proteinExistence type="inferred from homology"/>
<feature type="non-terminal residue" evidence="5">
    <location>
        <position position="1"/>
    </location>
</feature>
<dbReference type="SMART" id="SM00513">
    <property type="entry name" value="SAP"/>
    <property type="match status" value="1"/>
</dbReference>
<dbReference type="GO" id="GO:0016973">
    <property type="term" value="P:poly(A)+ mRNA export from nucleus"/>
    <property type="evidence" value="ECO:0007669"/>
    <property type="project" value="TreeGrafter"/>
</dbReference>
<organism evidence="5 6">
    <name type="scientific">Acropora cervicornis</name>
    <name type="common">Staghorn coral</name>
    <dbReference type="NCBI Taxonomy" id="6130"/>
    <lineage>
        <taxon>Eukaryota</taxon>
        <taxon>Metazoa</taxon>
        <taxon>Cnidaria</taxon>
        <taxon>Anthozoa</taxon>
        <taxon>Hexacorallia</taxon>
        <taxon>Scleractinia</taxon>
        <taxon>Astrocoeniina</taxon>
        <taxon>Acroporidae</taxon>
        <taxon>Acropora</taxon>
    </lineage>
</organism>
<dbReference type="InterPro" id="IPR052240">
    <property type="entry name" value="SAP_domain_ribonucleoprotein"/>
</dbReference>
<evidence type="ECO:0000259" key="4">
    <source>
        <dbReference type="PROSITE" id="PS50800"/>
    </source>
</evidence>
<accession>A0AAD9R0A0</accession>
<feature type="domain" description="SAP" evidence="4">
    <location>
        <begin position="10"/>
        <end position="44"/>
    </location>
</feature>
<dbReference type="GO" id="GO:1990904">
    <property type="term" value="C:ribonucleoprotein complex"/>
    <property type="evidence" value="ECO:0007669"/>
    <property type="project" value="UniProtKB-KW"/>
</dbReference>
<keyword evidence="6" id="KW-1185">Reference proteome</keyword>
<sequence>MADDEASINIKKLKVAELKKKLTDRGLSTKGNKGELQERLEKFLLEQGIVLSHDEGEQIMDDHDDLDNEADELDEVDVSEALSEHLGTEDLDEPIKDKENMKDVPVENEGGKPASSIMKKTPITAPGKKPGEMTDQQKKAQRLARFGQSPPSTEAEKKQARAQRFGLATPASNGSVKSSPVAGAKLEESDKLLKRKQRFGIAISASSGDGIE</sequence>
<dbReference type="AlphaFoldDB" id="A0AAD9R0A0"/>
<comment type="similarity">
    <text evidence="2">Belongs to the SAP domain-containing ribonucleoprotein family.</text>
</comment>
<protein>
    <submittedName>
        <fullName evidence="5">SAP domain-containing ribonucleoprotein</fullName>
    </submittedName>
</protein>
<dbReference type="Proteomes" id="UP001249851">
    <property type="component" value="Unassembled WGS sequence"/>
</dbReference>
<comment type="caution">
    <text evidence="5">The sequence shown here is derived from an EMBL/GenBank/DDBJ whole genome shotgun (WGS) entry which is preliminary data.</text>
</comment>
<keyword evidence="5" id="KW-0687">Ribonucleoprotein</keyword>
<evidence type="ECO:0000256" key="2">
    <source>
        <dbReference type="ARBA" id="ARBA00046328"/>
    </source>
</evidence>
<feature type="compositionally biased region" description="Basic and acidic residues" evidence="3">
    <location>
        <begin position="82"/>
        <end position="105"/>
    </location>
</feature>
<dbReference type="Pfam" id="PF02037">
    <property type="entry name" value="SAP"/>
    <property type="match status" value="1"/>
</dbReference>
<keyword evidence="1" id="KW-0597">Phosphoprotein</keyword>
<dbReference type="GO" id="GO:0005634">
    <property type="term" value="C:nucleus"/>
    <property type="evidence" value="ECO:0007669"/>
    <property type="project" value="TreeGrafter"/>
</dbReference>
<name>A0AAD9R0A0_ACRCE</name>
<dbReference type="InterPro" id="IPR040746">
    <property type="entry name" value="THO1_MOS11_C"/>
</dbReference>
<gene>
    <name evidence="5" type="ORF">P5673_005162</name>
</gene>
<evidence type="ECO:0000256" key="3">
    <source>
        <dbReference type="SAM" id="MobiDB-lite"/>
    </source>
</evidence>
<dbReference type="EMBL" id="JARQWQ010000008">
    <property type="protein sequence ID" value="KAK2570366.1"/>
    <property type="molecule type" value="Genomic_DNA"/>
</dbReference>
<reference evidence="5" key="2">
    <citation type="journal article" date="2023" name="Science">
        <title>Genomic signatures of disease resistance in endangered staghorn corals.</title>
        <authorList>
            <person name="Vollmer S.V."/>
            <person name="Selwyn J.D."/>
            <person name="Despard B.A."/>
            <person name="Roesel C.L."/>
        </authorList>
    </citation>
    <scope>NUCLEOTIDE SEQUENCE</scope>
    <source>
        <strain evidence="5">K2</strain>
    </source>
</reference>